<dbReference type="Proteomes" id="UP000002710">
    <property type="component" value="Chromosome"/>
</dbReference>
<dbReference type="EMBL" id="CP000112">
    <property type="protein sequence ID" value="ABB37401.1"/>
    <property type="molecule type" value="Genomic_DNA"/>
</dbReference>
<sequence>MEYWNLFILLLDAVIIAPYRWLPWAEPAFWLGTACLSLWCILLGEFSGALVYLWNREFYDGQQREMVRMHNLSVEAIRHKDKATYKATNRWANEYFGKVFFSGAALFAVSLWPVPFAMHWLDGRFRGVELYHVPYGGWALGYAFVFFMTYIPLRILFSRVRDRFPFFRRVAGLRRESAESAGKVVSWGELASPQAGHAGGQDTACSAAEKKTDTV</sequence>
<feature type="transmembrane region" description="Helical" evidence="2">
    <location>
        <begin position="5"/>
        <end position="22"/>
    </location>
</feature>
<proteinExistence type="predicted"/>
<keyword evidence="2" id="KW-0812">Transmembrane</keyword>
<name>Q315J5_OLEA2</name>
<evidence type="ECO:0000256" key="1">
    <source>
        <dbReference type="SAM" id="MobiDB-lite"/>
    </source>
</evidence>
<reference evidence="3 4" key="1">
    <citation type="journal article" date="2011" name="J. Bacteriol.">
        <title>Complete genome sequence and updated annotation of Desulfovibrio alaskensis G20.</title>
        <authorList>
            <person name="Hauser L.J."/>
            <person name="Land M.L."/>
            <person name="Brown S.D."/>
            <person name="Larimer F."/>
            <person name="Keller K.L."/>
            <person name="Rapp-Giles B.J."/>
            <person name="Price M.N."/>
            <person name="Lin M."/>
            <person name="Bruce D.C."/>
            <person name="Detter J.C."/>
            <person name="Tapia R."/>
            <person name="Han C.S."/>
            <person name="Goodwin L.A."/>
            <person name="Cheng J.F."/>
            <person name="Pitluck S."/>
            <person name="Copeland A."/>
            <person name="Lucas S."/>
            <person name="Nolan M."/>
            <person name="Lapidus A.L."/>
            <person name="Palumbo A.V."/>
            <person name="Wall J.D."/>
        </authorList>
    </citation>
    <scope>NUCLEOTIDE SEQUENCE [LARGE SCALE GENOMIC DNA]</scope>
    <source>
        <strain evidence="4">ATCC BAA 1058 / DSM 17464 / G20</strain>
    </source>
</reference>
<dbReference type="STRING" id="207559.Dde_0600"/>
<evidence type="ECO:0000256" key="2">
    <source>
        <dbReference type="SAM" id="Phobius"/>
    </source>
</evidence>
<dbReference type="AlphaFoldDB" id="Q315J5"/>
<feature type="transmembrane region" description="Helical" evidence="2">
    <location>
        <begin position="135"/>
        <end position="157"/>
    </location>
</feature>
<gene>
    <name evidence="3" type="ordered locus">Dde_0600</name>
</gene>
<evidence type="ECO:0000313" key="3">
    <source>
        <dbReference type="EMBL" id="ABB37401.1"/>
    </source>
</evidence>
<protein>
    <recommendedName>
        <fullName evidence="5">Transmembrane protein</fullName>
    </recommendedName>
</protein>
<dbReference type="KEGG" id="dde:Dde_0600"/>
<keyword evidence="4" id="KW-1185">Reference proteome</keyword>
<feature type="region of interest" description="Disordered" evidence="1">
    <location>
        <begin position="194"/>
        <end position="215"/>
    </location>
</feature>
<dbReference type="eggNOG" id="ENOG5032SDN">
    <property type="taxonomic scope" value="Bacteria"/>
</dbReference>
<organism evidence="3 4">
    <name type="scientific">Oleidesulfovibrio alaskensis (strain ATCC BAA-1058 / DSM 17464 / G20)</name>
    <name type="common">Desulfovibrio alaskensis</name>
    <dbReference type="NCBI Taxonomy" id="207559"/>
    <lineage>
        <taxon>Bacteria</taxon>
        <taxon>Pseudomonadati</taxon>
        <taxon>Thermodesulfobacteriota</taxon>
        <taxon>Desulfovibrionia</taxon>
        <taxon>Desulfovibrionales</taxon>
        <taxon>Desulfovibrionaceae</taxon>
        <taxon>Oleidesulfovibrio</taxon>
    </lineage>
</organism>
<keyword evidence="2" id="KW-0472">Membrane</keyword>
<feature type="transmembrane region" description="Helical" evidence="2">
    <location>
        <begin position="28"/>
        <end position="54"/>
    </location>
</feature>
<evidence type="ECO:0008006" key="5">
    <source>
        <dbReference type="Google" id="ProtNLM"/>
    </source>
</evidence>
<accession>Q315J5</accession>
<dbReference type="HOGENOM" id="CLU_102105_0_0_7"/>
<feature type="transmembrane region" description="Helical" evidence="2">
    <location>
        <begin position="95"/>
        <end position="115"/>
    </location>
</feature>
<evidence type="ECO:0000313" key="4">
    <source>
        <dbReference type="Proteomes" id="UP000002710"/>
    </source>
</evidence>
<keyword evidence="2" id="KW-1133">Transmembrane helix</keyword>
<dbReference type="RefSeq" id="WP_011366709.1">
    <property type="nucleotide sequence ID" value="NC_007519.1"/>
</dbReference>